<dbReference type="InterPro" id="IPR002641">
    <property type="entry name" value="PNPLA_dom"/>
</dbReference>
<keyword evidence="3" id="KW-0442">Lipid degradation</keyword>
<reference evidence="10" key="1">
    <citation type="submission" date="2022-03" db="EMBL/GenBank/DDBJ databases">
        <title>Genomic analyses of argali, domestic sheep and their hybrids provide insights into chromosomal evolution, heterosis and genetic basis of agronomic traits.</title>
        <authorList>
            <person name="Li M."/>
        </authorList>
    </citation>
    <scope>NUCLEOTIDE SEQUENCE</scope>
    <source>
        <strain evidence="10">CAU-MHL-2022a</strain>
        <tissue evidence="10">Skin</tissue>
    </source>
</reference>
<comment type="function">
    <text evidence="6">Has abundant triacylglycerol lipase activity.</text>
</comment>
<evidence type="ECO:0000256" key="7">
    <source>
        <dbReference type="ARBA" id="ARBA00072602"/>
    </source>
</evidence>
<dbReference type="PROSITE" id="PS51635">
    <property type="entry name" value="PNPLA"/>
    <property type="match status" value="1"/>
</dbReference>
<dbReference type="InterPro" id="IPR016035">
    <property type="entry name" value="Acyl_Trfase/lysoPLipase"/>
</dbReference>
<keyword evidence="2" id="KW-0378">Hydrolase</keyword>
<evidence type="ECO:0000256" key="1">
    <source>
        <dbReference type="ARBA" id="ARBA00013279"/>
    </source>
</evidence>
<dbReference type="InterPro" id="IPR033562">
    <property type="entry name" value="PLPL"/>
</dbReference>
<dbReference type="Gene3D" id="3.40.1090.10">
    <property type="entry name" value="Cytosolic phospholipase A2 catalytic domain"/>
    <property type="match status" value="2"/>
</dbReference>
<dbReference type="PANTHER" id="PTHR12406:SF4">
    <property type="entry name" value="PATATIN-LIKE PHOSPHOLIPASE DOMAIN-CONTAINING PROTEIN 5"/>
    <property type="match status" value="1"/>
</dbReference>
<evidence type="ECO:0000256" key="5">
    <source>
        <dbReference type="ARBA" id="ARBA00023369"/>
    </source>
</evidence>
<gene>
    <name evidence="10" type="ORF">MG293_002358</name>
</gene>
<keyword evidence="4" id="KW-0443">Lipid metabolism</keyword>
<feature type="short sequence motif" description="GXSXG" evidence="8">
    <location>
        <begin position="101"/>
        <end position="105"/>
    </location>
</feature>
<dbReference type="Pfam" id="PF01734">
    <property type="entry name" value="Patatin"/>
    <property type="match status" value="1"/>
</dbReference>
<dbReference type="GO" id="GO:0055088">
    <property type="term" value="P:lipid homeostasis"/>
    <property type="evidence" value="ECO:0007669"/>
    <property type="project" value="TreeGrafter"/>
</dbReference>
<name>A0AAD4YF89_OVIAM</name>
<proteinExistence type="predicted"/>
<dbReference type="SUPFAM" id="SSF52151">
    <property type="entry name" value="FabD/lysophospholipase-like"/>
    <property type="match status" value="1"/>
</dbReference>
<comment type="caution">
    <text evidence="10">The sequence shown here is derived from an EMBL/GenBank/DDBJ whole genome shotgun (WGS) entry which is preliminary data.</text>
</comment>
<dbReference type="EMBL" id="JAKZEL010000002">
    <property type="protein sequence ID" value="KAI4545803.1"/>
    <property type="molecule type" value="Genomic_DNA"/>
</dbReference>
<dbReference type="AlphaFoldDB" id="A0AAD4YF89"/>
<evidence type="ECO:0000256" key="6">
    <source>
        <dbReference type="ARBA" id="ARBA00057702"/>
    </source>
</evidence>
<evidence type="ECO:0000313" key="11">
    <source>
        <dbReference type="Proteomes" id="UP001214576"/>
    </source>
</evidence>
<protein>
    <recommendedName>
        <fullName evidence="7">Patatin-like phospholipase domain-containing protein 5</fullName>
        <ecNumber evidence="1">3.1.1.3</ecNumber>
    </recommendedName>
</protein>
<organism evidence="10 11">
    <name type="scientific">Ovis ammon polii</name>
    <dbReference type="NCBI Taxonomy" id="230172"/>
    <lineage>
        <taxon>Eukaryota</taxon>
        <taxon>Metazoa</taxon>
        <taxon>Chordata</taxon>
        <taxon>Craniata</taxon>
        <taxon>Vertebrata</taxon>
        <taxon>Euteleostomi</taxon>
        <taxon>Mammalia</taxon>
        <taxon>Eutheria</taxon>
        <taxon>Laurasiatheria</taxon>
        <taxon>Artiodactyla</taxon>
        <taxon>Ruminantia</taxon>
        <taxon>Pecora</taxon>
        <taxon>Bovidae</taxon>
        <taxon>Caprinae</taxon>
        <taxon>Ovis</taxon>
    </lineage>
</organism>
<dbReference type="EC" id="3.1.1.3" evidence="1"/>
<dbReference type="PANTHER" id="PTHR12406">
    <property type="entry name" value="CALCIUM-INDEPENDENT PHOSPHOLIPASE A2 IPLA2 -RELATED"/>
    <property type="match status" value="1"/>
</dbReference>
<dbReference type="FunFam" id="3.40.1090.10:FF:000003">
    <property type="entry name" value="Patatin-like phospholipase domain-containing protein 2"/>
    <property type="match status" value="1"/>
</dbReference>
<dbReference type="FunFam" id="3.40.1090.10:FF:000027">
    <property type="entry name" value="Patatin like phospholipase domain containing 5"/>
    <property type="match status" value="1"/>
</dbReference>
<dbReference type="GO" id="GO:0019433">
    <property type="term" value="P:triglyceride catabolic process"/>
    <property type="evidence" value="ECO:0007669"/>
    <property type="project" value="TreeGrafter"/>
</dbReference>
<comment type="catalytic activity">
    <reaction evidence="5">
        <text>a triacylglycerol + H2O = a diacylglycerol + a fatty acid + H(+)</text>
        <dbReference type="Rhea" id="RHEA:12044"/>
        <dbReference type="ChEBI" id="CHEBI:15377"/>
        <dbReference type="ChEBI" id="CHEBI:15378"/>
        <dbReference type="ChEBI" id="CHEBI:17855"/>
        <dbReference type="ChEBI" id="CHEBI:18035"/>
        <dbReference type="ChEBI" id="CHEBI:28868"/>
        <dbReference type="EC" id="3.1.1.3"/>
    </reaction>
    <physiologicalReaction direction="left-to-right" evidence="5">
        <dbReference type="Rhea" id="RHEA:12045"/>
    </physiologicalReaction>
</comment>
<dbReference type="GO" id="GO:0004806">
    <property type="term" value="F:triacylglycerol lipase activity"/>
    <property type="evidence" value="ECO:0007669"/>
    <property type="project" value="UniProtKB-EC"/>
</dbReference>
<feature type="domain" description="PNPLA" evidence="9">
    <location>
        <begin position="66"/>
        <end position="235"/>
    </location>
</feature>
<dbReference type="GO" id="GO:0005811">
    <property type="term" value="C:lipid droplet"/>
    <property type="evidence" value="ECO:0007669"/>
    <property type="project" value="TreeGrafter"/>
</dbReference>
<dbReference type="Proteomes" id="UP001214576">
    <property type="component" value="Unassembled WGS sequence"/>
</dbReference>
<accession>A0AAD4YF89</accession>
<dbReference type="GO" id="GO:0005737">
    <property type="term" value="C:cytoplasm"/>
    <property type="evidence" value="ECO:0007669"/>
    <property type="project" value="TreeGrafter"/>
</dbReference>
<evidence type="ECO:0000256" key="4">
    <source>
        <dbReference type="ARBA" id="ARBA00023098"/>
    </source>
</evidence>
<evidence type="ECO:0000256" key="2">
    <source>
        <dbReference type="ARBA" id="ARBA00022801"/>
    </source>
</evidence>
<comment type="caution">
    <text evidence="8">Lacks conserved residue(s) required for the propagation of feature annotation.</text>
</comment>
<evidence type="ECO:0000256" key="8">
    <source>
        <dbReference type="PROSITE-ProRule" id="PRU01161"/>
    </source>
</evidence>
<dbReference type="GO" id="GO:0016020">
    <property type="term" value="C:membrane"/>
    <property type="evidence" value="ECO:0007669"/>
    <property type="project" value="TreeGrafter"/>
</dbReference>
<keyword evidence="11" id="KW-1185">Reference proteome</keyword>
<sequence>MICIDYSKEKGSSVITDFISVLPTVTPSSRISQEAAIPHSRPCSSRTPGSGPIAMSCFEKEGGWSLSFAGAGFLSLYHVGVIHCLRQRAPRLLRGASRFYGSSSGALIAVSIVSGMSVDLCCSRILAMVKQVEQLSLGVFQPSFMPVETVRQGLQDSLPADIHILASQRLGISLTHWPSGENFIVTDFATRDEVIEALVCTIFLPFYCGTIPPTFRGKRYINGTLSNNIPFSDSPSTITVSPFHGTADICPQSSSASTHELNVFNANFQISTKNFFLGISSLMPSSPEVVADSCRQGYLDALRFLERRGLTEEPVLWSFVPKEPPAPADGTPVAAHDRGLSLNWAVPNVLVKDVPDFEQLSPELEAALKKACMRAPSTWASFCRSGPGRALTYLLLPCTLPFEYIYVQSRRLVAWLPDMPADVRWMQDLLRSLALEVYSRTKAPLLSFVKTSSSRLNQS</sequence>
<evidence type="ECO:0000259" key="9">
    <source>
        <dbReference type="PROSITE" id="PS51635"/>
    </source>
</evidence>
<evidence type="ECO:0000313" key="10">
    <source>
        <dbReference type="EMBL" id="KAI4545803.1"/>
    </source>
</evidence>
<evidence type="ECO:0000256" key="3">
    <source>
        <dbReference type="ARBA" id="ARBA00022963"/>
    </source>
</evidence>